<sequence length="110" mass="12442">MAPQKRRTLIAPLEPDCEGERQRRPACPPSLDTADSFLTSEEVLSAPVSLERSVASLRKISLDGLLCTGPWLDRDRMNVRRWLAYQRRPLESLTVVRPQFTVDLRGLGPD</sequence>
<accession>A0AAD7SCU8</accession>
<reference evidence="1" key="1">
    <citation type="journal article" date="2023" name="Science">
        <title>Genome structures resolve the early diversification of teleost fishes.</title>
        <authorList>
            <person name="Parey E."/>
            <person name="Louis A."/>
            <person name="Montfort J."/>
            <person name="Bouchez O."/>
            <person name="Roques C."/>
            <person name="Iampietro C."/>
            <person name="Lluch J."/>
            <person name="Castinel A."/>
            <person name="Donnadieu C."/>
            <person name="Desvignes T."/>
            <person name="Floi Bucao C."/>
            <person name="Jouanno E."/>
            <person name="Wen M."/>
            <person name="Mejri S."/>
            <person name="Dirks R."/>
            <person name="Jansen H."/>
            <person name="Henkel C."/>
            <person name="Chen W.J."/>
            <person name="Zahm M."/>
            <person name="Cabau C."/>
            <person name="Klopp C."/>
            <person name="Thompson A.W."/>
            <person name="Robinson-Rechavi M."/>
            <person name="Braasch I."/>
            <person name="Lecointre G."/>
            <person name="Bobe J."/>
            <person name="Postlethwait J.H."/>
            <person name="Berthelot C."/>
            <person name="Roest Crollius H."/>
            <person name="Guiguen Y."/>
        </authorList>
    </citation>
    <scope>NUCLEOTIDE SEQUENCE</scope>
    <source>
        <strain evidence="1">NC1722</strain>
    </source>
</reference>
<gene>
    <name evidence="1" type="ORF">AAFF_G00400660</name>
</gene>
<name>A0AAD7SCU8_9TELE</name>
<evidence type="ECO:0000313" key="2">
    <source>
        <dbReference type="Proteomes" id="UP001221898"/>
    </source>
</evidence>
<dbReference type="Proteomes" id="UP001221898">
    <property type="component" value="Unassembled WGS sequence"/>
</dbReference>
<comment type="caution">
    <text evidence="1">The sequence shown here is derived from an EMBL/GenBank/DDBJ whole genome shotgun (WGS) entry which is preliminary data.</text>
</comment>
<organism evidence="1 2">
    <name type="scientific">Aldrovandia affinis</name>
    <dbReference type="NCBI Taxonomy" id="143900"/>
    <lineage>
        <taxon>Eukaryota</taxon>
        <taxon>Metazoa</taxon>
        <taxon>Chordata</taxon>
        <taxon>Craniata</taxon>
        <taxon>Vertebrata</taxon>
        <taxon>Euteleostomi</taxon>
        <taxon>Actinopterygii</taxon>
        <taxon>Neopterygii</taxon>
        <taxon>Teleostei</taxon>
        <taxon>Notacanthiformes</taxon>
        <taxon>Halosauridae</taxon>
        <taxon>Aldrovandia</taxon>
    </lineage>
</organism>
<evidence type="ECO:0000313" key="1">
    <source>
        <dbReference type="EMBL" id="KAJ8400027.1"/>
    </source>
</evidence>
<proteinExistence type="predicted"/>
<protein>
    <submittedName>
        <fullName evidence="1">Uncharacterized protein</fullName>
    </submittedName>
</protein>
<keyword evidence="2" id="KW-1185">Reference proteome</keyword>
<dbReference type="EMBL" id="JAINUG010000079">
    <property type="protein sequence ID" value="KAJ8400027.1"/>
    <property type="molecule type" value="Genomic_DNA"/>
</dbReference>
<dbReference type="AlphaFoldDB" id="A0AAD7SCU8"/>